<dbReference type="EMBL" id="MN739697">
    <property type="protein sequence ID" value="QHT21854.1"/>
    <property type="molecule type" value="Genomic_DNA"/>
</dbReference>
<sequence>MFVDVLINIFSAIIIAIFVYMFFISYDKHGPNSKDIIDKIYLKNNKKILLEPFICGSV</sequence>
<keyword evidence="1" id="KW-0812">Transmembrane</keyword>
<name>A0A6C0DYK5_9ZZZZ</name>
<feature type="transmembrane region" description="Helical" evidence="1">
    <location>
        <begin position="6"/>
        <end position="26"/>
    </location>
</feature>
<reference evidence="2" key="1">
    <citation type="journal article" date="2020" name="Nature">
        <title>Giant virus diversity and host interactions through global metagenomics.</title>
        <authorList>
            <person name="Schulz F."/>
            <person name="Roux S."/>
            <person name="Paez-Espino D."/>
            <person name="Jungbluth S."/>
            <person name="Walsh D.A."/>
            <person name="Denef V.J."/>
            <person name="McMahon K.D."/>
            <person name="Konstantinidis K.T."/>
            <person name="Eloe-Fadrosh E.A."/>
            <person name="Kyrpides N.C."/>
            <person name="Woyke T."/>
        </authorList>
    </citation>
    <scope>NUCLEOTIDE SEQUENCE</scope>
    <source>
        <strain evidence="2">GVMAG-M-3300023179-103</strain>
    </source>
</reference>
<dbReference type="AlphaFoldDB" id="A0A6C0DYK5"/>
<evidence type="ECO:0000256" key="1">
    <source>
        <dbReference type="SAM" id="Phobius"/>
    </source>
</evidence>
<proteinExistence type="predicted"/>
<evidence type="ECO:0000313" key="2">
    <source>
        <dbReference type="EMBL" id="QHT21854.1"/>
    </source>
</evidence>
<keyword evidence="1" id="KW-0472">Membrane</keyword>
<accession>A0A6C0DYK5</accession>
<organism evidence="2">
    <name type="scientific">viral metagenome</name>
    <dbReference type="NCBI Taxonomy" id="1070528"/>
    <lineage>
        <taxon>unclassified sequences</taxon>
        <taxon>metagenomes</taxon>
        <taxon>organismal metagenomes</taxon>
    </lineage>
</organism>
<keyword evidence="1" id="KW-1133">Transmembrane helix</keyword>
<protein>
    <submittedName>
        <fullName evidence="2">Uncharacterized protein</fullName>
    </submittedName>
</protein>